<feature type="domain" description="RDRP core" evidence="3">
    <location>
        <begin position="251"/>
        <end position="882"/>
    </location>
</feature>
<dbReference type="HOGENOM" id="CLU_003387_1_0_1"/>
<proteinExistence type="inferred from homology"/>
<gene>
    <name evidence="4" type="ORF">SERLADRAFT_432597</name>
</gene>
<feature type="region of interest" description="Disordered" evidence="2">
    <location>
        <begin position="1"/>
        <end position="32"/>
    </location>
</feature>
<sequence>MSGAASALDPVALARGASTESLVSTQSSHYSGLDDISDLMCQVPEEAYYYSTNDSKTSNGDSDLVFTSSPQSNPPSILGKRRAEDPRDSDWSLPSSSSRSRRTDESFESSAESAANPNVPFIIAHSPQLQKCFDARQISYGVQWLIARSITMGALTYDNINVPDLDKLKGSNEQACPMTQQIIRQTMHKLMNTDMKGYFVRETAAKSPWKELDREQSYYECQKRHEGWYPGKVQFTAKLKAVNDKKANAEYRIVLNWPELGPSSRFTRQFASKNFIRVRIDKSIINTKDNRLLEFFSKRFVLSGLVFRAFFAKDMNVFLVATDETAPGLVTSLPKHAIPYPVSFSEFLDWHNPIMLNAKQSMAKWASRFALGLSNSVPGILLEESKINKIEDEVSERPEASDLTDGCGFINRIALKTLRRQFLWDSFPTAIQCRIAGAKGLLLLHPGDLENDSDDPAVWLRPSQIKIKYSPDAPAPAGRLTIDVLRSSHMSSPSRLAAETIINLAENGVPHEVFVNLMKSGVDSIVDGLMDWDGPDAMFRLWFSVARSGGVVSARMAREVGGEARARGYGVKDVEDTDDDDSDEAPVSAAWWGDEVSGCPSSLEETVMVLLDAGFTPGDCPILADKLKHIIDTSVDNYVQRYRVDVPMSCIAFMVPDPTGTLGPGEIHIKSSHPKFLCEDGTETDIVLGDVLLTRHPCKLPTDVQKVRAVEKAELRHFKDVIVCPVKGTNRRFADLLAGGDYDGDKAIAIWQKEIVSPFKNADLKYSHPPADLPAQFSKNNVIVSDFLRCYPSSSSSYFPELQKFLLGAIRDTSSVGKYSNFHDNAIYTKGYDHPETIRLAYMFCSILDGSKTGLTVLPHVVQRDTTNHQKRSPAWKETSADRTHWESGMSNELNLPRPRVMPPFIMDVVFSQSKQYCAQKRSVIERMFKDRSNSVIDHALVKPWKEALDRAKRFQLKNDVMGSCIDEELDAIIHHVEEMHRIHKDKIGAGPGFTDKRIEHRQDILRSIAQDFAAKPDVSKMCFFSEDEVARLKASYAYLYDHKQSSRGWGQFPWDVAMRELGAIKAKFLGPSKTVQSSFYDRFVLKQSHLKRS</sequence>
<keyword evidence="1" id="KW-0548">Nucleotidyltransferase</keyword>
<dbReference type="Proteomes" id="UP000008064">
    <property type="component" value="Unassembled WGS sequence"/>
</dbReference>
<feature type="compositionally biased region" description="Polar residues" evidence="2">
    <location>
        <begin position="18"/>
        <end position="30"/>
    </location>
</feature>
<organism>
    <name type="scientific">Serpula lacrymans var. lacrymans (strain S7.9)</name>
    <name type="common">Dry rot fungus</name>
    <dbReference type="NCBI Taxonomy" id="578457"/>
    <lineage>
        <taxon>Eukaryota</taxon>
        <taxon>Fungi</taxon>
        <taxon>Dikarya</taxon>
        <taxon>Basidiomycota</taxon>
        <taxon>Agaricomycotina</taxon>
        <taxon>Agaricomycetes</taxon>
        <taxon>Agaricomycetidae</taxon>
        <taxon>Boletales</taxon>
        <taxon>Coniophorineae</taxon>
        <taxon>Serpulaceae</taxon>
        <taxon>Serpula</taxon>
    </lineage>
</organism>
<reference evidence="4" key="1">
    <citation type="submission" date="2011-04" db="EMBL/GenBank/DDBJ databases">
        <title>Evolution of plant cell wall degrading machinery underlies the functional diversity of forest fungi.</title>
        <authorList>
            <consortium name="US DOE Joint Genome Institute (JGI-PGF)"/>
            <person name="Eastwood D.C."/>
            <person name="Floudas D."/>
            <person name="Binder M."/>
            <person name="Majcherczyk A."/>
            <person name="Schneider P."/>
            <person name="Aerts A."/>
            <person name="Asiegbu F.O."/>
            <person name="Baker S.E."/>
            <person name="Barry K."/>
            <person name="Bendiksby M."/>
            <person name="Blumentritt M."/>
            <person name="Coutinho P.M."/>
            <person name="Cullen D."/>
            <person name="Cullen D."/>
            <person name="Gathman A."/>
            <person name="Goodell B."/>
            <person name="Henrissat B."/>
            <person name="Ihrmark K."/>
            <person name="Kauserud H."/>
            <person name="Kohler A."/>
            <person name="LaButti K."/>
            <person name="Lapidus A."/>
            <person name="Lavin J.L."/>
            <person name="Lee Y.-H."/>
            <person name="Lindquist E."/>
            <person name="Lilly W."/>
            <person name="Lucas S."/>
            <person name="Morin E."/>
            <person name="Murat C."/>
            <person name="Oguiza J.A."/>
            <person name="Park J."/>
            <person name="Pisabarro A.G."/>
            <person name="Riley R."/>
            <person name="Rosling A."/>
            <person name="Salamov A."/>
            <person name="Schmidt O."/>
            <person name="Schmutz J."/>
            <person name="Skrede I."/>
            <person name="Stenlid J."/>
            <person name="Wiebenga A."/>
            <person name="Xie X."/>
            <person name="Kues U."/>
            <person name="Hibbett D.S."/>
            <person name="Hoffmeister D."/>
            <person name="Hogberg N."/>
            <person name="Martin F."/>
            <person name="Grigoriev I.V."/>
            <person name="Watkinson S.C."/>
        </authorList>
    </citation>
    <scope>NUCLEOTIDE SEQUENCE</scope>
    <source>
        <strain evidence="4">S7.9</strain>
    </source>
</reference>
<protein>
    <recommendedName>
        <fullName evidence="1">RNA-dependent RNA polymerase</fullName>
        <ecNumber evidence="1">2.7.7.48</ecNumber>
    </recommendedName>
</protein>
<evidence type="ECO:0000259" key="3">
    <source>
        <dbReference type="Pfam" id="PF05183"/>
    </source>
</evidence>
<comment type="catalytic activity">
    <reaction evidence="1">
        <text>RNA(n) + a ribonucleoside 5'-triphosphate = RNA(n+1) + diphosphate</text>
        <dbReference type="Rhea" id="RHEA:21248"/>
        <dbReference type="Rhea" id="RHEA-COMP:14527"/>
        <dbReference type="Rhea" id="RHEA-COMP:17342"/>
        <dbReference type="ChEBI" id="CHEBI:33019"/>
        <dbReference type="ChEBI" id="CHEBI:61557"/>
        <dbReference type="ChEBI" id="CHEBI:140395"/>
        <dbReference type="EC" id="2.7.7.48"/>
    </reaction>
</comment>
<evidence type="ECO:0000256" key="1">
    <source>
        <dbReference type="RuleBase" id="RU363098"/>
    </source>
</evidence>
<evidence type="ECO:0000313" key="4">
    <source>
        <dbReference type="EMBL" id="EGO30936.1"/>
    </source>
</evidence>
<dbReference type="GO" id="GO:0030422">
    <property type="term" value="P:siRNA processing"/>
    <property type="evidence" value="ECO:0007669"/>
    <property type="project" value="TreeGrafter"/>
</dbReference>
<evidence type="ECO:0000256" key="2">
    <source>
        <dbReference type="SAM" id="MobiDB-lite"/>
    </source>
</evidence>
<keyword evidence="1" id="KW-0808">Transferase</keyword>
<dbReference type="OrthoDB" id="10055769at2759"/>
<dbReference type="GeneID" id="18814038"/>
<dbReference type="InterPro" id="IPR057596">
    <property type="entry name" value="RDRP_core"/>
</dbReference>
<dbReference type="GO" id="GO:0003968">
    <property type="term" value="F:RNA-directed RNA polymerase activity"/>
    <property type="evidence" value="ECO:0007669"/>
    <property type="project" value="UniProtKB-KW"/>
</dbReference>
<dbReference type="GO" id="GO:0003723">
    <property type="term" value="F:RNA binding"/>
    <property type="evidence" value="ECO:0007669"/>
    <property type="project" value="UniProtKB-KW"/>
</dbReference>
<feature type="region of interest" description="Disordered" evidence="2">
    <location>
        <begin position="52"/>
        <end position="112"/>
    </location>
</feature>
<dbReference type="InterPro" id="IPR007855">
    <property type="entry name" value="RDRP"/>
</dbReference>
<dbReference type="GO" id="GO:0031380">
    <property type="term" value="C:nuclear RNA-directed RNA polymerase complex"/>
    <property type="evidence" value="ECO:0007669"/>
    <property type="project" value="TreeGrafter"/>
</dbReference>
<keyword evidence="1" id="KW-0694">RNA-binding</keyword>
<dbReference type="AlphaFoldDB" id="F8NFW6"/>
<dbReference type="RefSeq" id="XP_007312820.1">
    <property type="nucleotide sequence ID" value="XM_007312758.1"/>
</dbReference>
<accession>F8NFW6</accession>
<dbReference type="KEGG" id="sla:SERLADRAFT_432597"/>
<dbReference type="PANTHER" id="PTHR23079:SF14">
    <property type="entry name" value="RNA-DEPENDENT RNA POLYMERASE"/>
    <property type="match status" value="1"/>
</dbReference>
<name>F8NFW6_SERL9</name>
<dbReference type="PANTHER" id="PTHR23079">
    <property type="entry name" value="RNA-DEPENDENT RNA POLYMERASE"/>
    <property type="match status" value="1"/>
</dbReference>
<dbReference type="EC" id="2.7.7.48" evidence="1"/>
<feature type="compositionally biased region" description="Polar residues" evidence="2">
    <location>
        <begin position="52"/>
        <end position="75"/>
    </location>
</feature>
<feature type="compositionally biased region" description="Basic and acidic residues" evidence="2">
    <location>
        <begin position="81"/>
        <end position="90"/>
    </location>
</feature>
<dbReference type="Pfam" id="PF05183">
    <property type="entry name" value="RdRP"/>
    <property type="match status" value="1"/>
</dbReference>
<comment type="similarity">
    <text evidence="1">Belongs to the RdRP family.</text>
</comment>
<keyword evidence="1" id="KW-0696">RNA-directed RNA polymerase</keyword>
<dbReference type="EMBL" id="GL945428">
    <property type="protein sequence ID" value="EGO30936.1"/>
    <property type="molecule type" value="Genomic_DNA"/>
</dbReference>